<comment type="caution">
    <text evidence="10">The sequence shown here is derived from an EMBL/GenBank/DDBJ whole genome shotgun (WGS) entry which is preliminary data.</text>
</comment>
<evidence type="ECO:0000256" key="5">
    <source>
        <dbReference type="ARBA" id="ARBA00022857"/>
    </source>
</evidence>
<evidence type="ECO:0000256" key="7">
    <source>
        <dbReference type="ARBA" id="ARBA00025067"/>
    </source>
</evidence>
<dbReference type="OrthoDB" id="9804315at2"/>
<dbReference type="GO" id="GO:0046654">
    <property type="term" value="P:tetrahydrofolate biosynthetic process"/>
    <property type="evidence" value="ECO:0007669"/>
    <property type="project" value="UniProtKB-UniPathway"/>
</dbReference>
<dbReference type="CDD" id="cd00209">
    <property type="entry name" value="DHFR"/>
    <property type="match status" value="1"/>
</dbReference>
<dbReference type="PRINTS" id="PR00070">
    <property type="entry name" value="DHFR"/>
</dbReference>
<comment type="pathway">
    <text evidence="1 8">Cofactor biosynthesis; tetrahydrofolate biosynthesis; 5,6,7,8-tetrahydrofolate from 7,8-dihydrofolate: step 1/1.</text>
</comment>
<dbReference type="FunFam" id="3.40.430.10:FF:000001">
    <property type="entry name" value="Dihydrofolate reductase"/>
    <property type="match status" value="1"/>
</dbReference>
<dbReference type="GO" id="GO:0006730">
    <property type="term" value="P:one-carbon metabolic process"/>
    <property type="evidence" value="ECO:0007669"/>
    <property type="project" value="UniProtKB-KW"/>
</dbReference>
<dbReference type="PANTHER" id="PTHR48069:SF3">
    <property type="entry name" value="DIHYDROFOLATE REDUCTASE"/>
    <property type="match status" value="1"/>
</dbReference>
<dbReference type="GO" id="GO:0004146">
    <property type="term" value="F:dihydrofolate reductase activity"/>
    <property type="evidence" value="ECO:0007669"/>
    <property type="project" value="UniProtKB-EC"/>
</dbReference>
<dbReference type="Proteomes" id="UP000268908">
    <property type="component" value="Unassembled WGS sequence"/>
</dbReference>
<organism evidence="10 11">
    <name type="scientific">Sulfurisoma sediminicola</name>
    <dbReference type="NCBI Taxonomy" id="1381557"/>
    <lineage>
        <taxon>Bacteria</taxon>
        <taxon>Pseudomonadati</taxon>
        <taxon>Pseudomonadota</taxon>
        <taxon>Betaproteobacteria</taxon>
        <taxon>Nitrosomonadales</taxon>
        <taxon>Sterolibacteriaceae</taxon>
        <taxon>Sulfurisoma</taxon>
    </lineage>
</organism>
<protein>
    <recommendedName>
        <fullName evidence="3 8">Dihydrofolate reductase</fullName>
        <ecNumber evidence="3 8">1.5.1.3</ecNumber>
    </recommendedName>
</protein>
<accession>A0A497XKM7</accession>
<dbReference type="InterPro" id="IPR001796">
    <property type="entry name" value="DHFR_dom"/>
</dbReference>
<keyword evidence="5 8" id="KW-0521">NADP</keyword>
<dbReference type="SUPFAM" id="SSF53597">
    <property type="entry name" value="Dihydrofolate reductase-like"/>
    <property type="match status" value="1"/>
</dbReference>
<keyword evidence="11" id="KW-1185">Reference proteome</keyword>
<reference evidence="10 11" key="1">
    <citation type="submission" date="2018-10" db="EMBL/GenBank/DDBJ databases">
        <title>Genomic Encyclopedia of Type Strains, Phase IV (KMG-IV): sequencing the most valuable type-strain genomes for metagenomic binning, comparative biology and taxonomic classification.</title>
        <authorList>
            <person name="Goeker M."/>
        </authorList>
    </citation>
    <scope>NUCLEOTIDE SEQUENCE [LARGE SCALE GENOMIC DNA]</scope>
    <source>
        <strain evidence="10 11">DSM 26916</strain>
    </source>
</reference>
<dbReference type="GO" id="GO:0005829">
    <property type="term" value="C:cytosol"/>
    <property type="evidence" value="ECO:0007669"/>
    <property type="project" value="TreeGrafter"/>
</dbReference>
<dbReference type="Gene3D" id="3.40.430.10">
    <property type="entry name" value="Dihydrofolate Reductase, subunit A"/>
    <property type="match status" value="1"/>
</dbReference>
<evidence type="ECO:0000313" key="10">
    <source>
        <dbReference type="EMBL" id="RLJ67836.1"/>
    </source>
</evidence>
<name>A0A497XKM7_9PROT</name>
<dbReference type="PANTHER" id="PTHR48069">
    <property type="entry name" value="DIHYDROFOLATE REDUCTASE"/>
    <property type="match status" value="1"/>
</dbReference>
<proteinExistence type="inferred from homology"/>
<evidence type="ECO:0000313" key="11">
    <source>
        <dbReference type="Proteomes" id="UP000268908"/>
    </source>
</evidence>
<evidence type="ECO:0000256" key="8">
    <source>
        <dbReference type="PIRNR" id="PIRNR000194"/>
    </source>
</evidence>
<dbReference type="InterPro" id="IPR024072">
    <property type="entry name" value="DHFR-like_dom_sf"/>
</dbReference>
<dbReference type="EC" id="1.5.1.3" evidence="3 8"/>
<dbReference type="EMBL" id="RCCI01000004">
    <property type="protein sequence ID" value="RLJ67836.1"/>
    <property type="molecule type" value="Genomic_DNA"/>
</dbReference>
<evidence type="ECO:0000256" key="2">
    <source>
        <dbReference type="ARBA" id="ARBA00009539"/>
    </source>
</evidence>
<evidence type="ECO:0000256" key="3">
    <source>
        <dbReference type="ARBA" id="ARBA00012856"/>
    </source>
</evidence>
<evidence type="ECO:0000256" key="4">
    <source>
        <dbReference type="ARBA" id="ARBA00022563"/>
    </source>
</evidence>
<dbReference type="InterPro" id="IPR012259">
    <property type="entry name" value="DHFR"/>
</dbReference>
<dbReference type="Pfam" id="PF00186">
    <property type="entry name" value="DHFR_1"/>
    <property type="match status" value="1"/>
</dbReference>
<dbReference type="GO" id="GO:0046655">
    <property type="term" value="P:folic acid metabolic process"/>
    <property type="evidence" value="ECO:0007669"/>
    <property type="project" value="TreeGrafter"/>
</dbReference>
<evidence type="ECO:0000256" key="1">
    <source>
        <dbReference type="ARBA" id="ARBA00004903"/>
    </source>
</evidence>
<dbReference type="AlphaFoldDB" id="A0A497XKM7"/>
<comment type="function">
    <text evidence="7 8">Key enzyme in folate metabolism. Catalyzes an essential reaction for de novo glycine and purine synthesis, and for DNA precursor synthesis.</text>
</comment>
<feature type="domain" description="DHFR" evidence="9">
    <location>
        <begin position="3"/>
        <end position="161"/>
    </location>
</feature>
<gene>
    <name evidence="10" type="ORF">DFR35_0386</name>
</gene>
<keyword evidence="6 8" id="KW-0560">Oxidoreductase</keyword>
<keyword evidence="4 8" id="KW-0554">One-carbon metabolism</keyword>
<evidence type="ECO:0000259" key="9">
    <source>
        <dbReference type="PROSITE" id="PS51330"/>
    </source>
</evidence>
<comment type="catalytic activity">
    <reaction evidence="8">
        <text>(6S)-5,6,7,8-tetrahydrofolate + NADP(+) = 7,8-dihydrofolate + NADPH + H(+)</text>
        <dbReference type="Rhea" id="RHEA:15009"/>
        <dbReference type="ChEBI" id="CHEBI:15378"/>
        <dbReference type="ChEBI" id="CHEBI:57451"/>
        <dbReference type="ChEBI" id="CHEBI:57453"/>
        <dbReference type="ChEBI" id="CHEBI:57783"/>
        <dbReference type="ChEBI" id="CHEBI:58349"/>
        <dbReference type="EC" id="1.5.1.3"/>
    </reaction>
</comment>
<dbReference type="GO" id="GO:0046452">
    <property type="term" value="P:dihydrofolate metabolic process"/>
    <property type="evidence" value="ECO:0007669"/>
    <property type="project" value="TreeGrafter"/>
</dbReference>
<dbReference type="PIRSF" id="PIRSF000194">
    <property type="entry name" value="DHFR"/>
    <property type="match status" value="1"/>
</dbReference>
<dbReference type="RefSeq" id="WP_121239794.1">
    <property type="nucleotide sequence ID" value="NZ_BHVV01000001.1"/>
</dbReference>
<dbReference type="PROSITE" id="PS51330">
    <property type="entry name" value="DHFR_2"/>
    <property type="match status" value="1"/>
</dbReference>
<comment type="similarity">
    <text evidence="2 8">Belongs to the dihydrofolate reductase family.</text>
</comment>
<sequence>MKPLTLIAALAKNGIIGIDNRLPWHLPEDLQHFRALTMGQAVIMGRKTWESLPARFRPLPGRHNIVVTRDAAYIAAGATVVHSLEEAVTAAGDTAAFVIGGAELYRQALPSCDRLELTEVDADFAGDAHFPQFDRGAWREVARTAGKAAAGFDYAFVSYERR</sequence>
<dbReference type="UniPathway" id="UPA00077">
    <property type="reaction ID" value="UER00158"/>
</dbReference>
<dbReference type="GO" id="GO:0070401">
    <property type="term" value="F:NADP+ binding"/>
    <property type="evidence" value="ECO:0007669"/>
    <property type="project" value="UniProtKB-ARBA"/>
</dbReference>
<evidence type="ECO:0000256" key="6">
    <source>
        <dbReference type="ARBA" id="ARBA00023002"/>
    </source>
</evidence>